<evidence type="ECO:0000313" key="3">
    <source>
        <dbReference type="Proteomes" id="UP001501175"/>
    </source>
</evidence>
<feature type="chain" id="PRO_5045788150" description="DUF4249 domain-containing protein" evidence="1">
    <location>
        <begin position="23"/>
        <end position="353"/>
    </location>
</feature>
<dbReference type="InterPro" id="IPR025345">
    <property type="entry name" value="DUF4249"/>
</dbReference>
<keyword evidence="3" id="KW-1185">Reference proteome</keyword>
<reference evidence="3" key="1">
    <citation type="journal article" date="2019" name="Int. J. Syst. Evol. Microbiol.">
        <title>The Global Catalogue of Microorganisms (GCM) 10K type strain sequencing project: providing services to taxonomists for standard genome sequencing and annotation.</title>
        <authorList>
            <consortium name="The Broad Institute Genomics Platform"/>
            <consortium name="The Broad Institute Genome Sequencing Center for Infectious Disease"/>
            <person name="Wu L."/>
            <person name="Ma J."/>
        </authorList>
    </citation>
    <scope>NUCLEOTIDE SEQUENCE [LARGE SCALE GENOMIC DNA]</scope>
    <source>
        <strain evidence="3">JCM 17927</strain>
    </source>
</reference>
<keyword evidence="1" id="KW-0732">Signal</keyword>
<evidence type="ECO:0008006" key="4">
    <source>
        <dbReference type="Google" id="ProtNLM"/>
    </source>
</evidence>
<protein>
    <recommendedName>
        <fullName evidence="4">DUF4249 domain-containing protein</fullName>
    </recommendedName>
</protein>
<dbReference type="Pfam" id="PF14054">
    <property type="entry name" value="DUF4249"/>
    <property type="match status" value="1"/>
</dbReference>
<proteinExistence type="predicted"/>
<dbReference type="Proteomes" id="UP001501175">
    <property type="component" value="Unassembled WGS sequence"/>
</dbReference>
<evidence type="ECO:0000256" key="1">
    <source>
        <dbReference type="SAM" id="SignalP"/>
    </source>
</evidence>
<gene>
    <name evidence="2" type="ORF">GCM10023189_04450</name>
</gene>
<feature type="signal peptide" evidence="1">
    <location>
        <begin position="1"/>
        <end position="22"/>
    </location>
</feature>
<evidence type="ECO:0000313" key="2">
    <source>
        <dbReference type="EMBL" id="GAA4447711.1"/>
    </source>
</evidence>
<organism evidence="2 3">
    <name type="scientific">Nibrella saemangeumensis</name>
    <dbReference type="NCBI Taxonomy" id="1084526"/>
    <lineage>
        <taxon>Bacteria</taxon>
        <taxon>Pseudomonadati</taxon>
        <taxon>Bacteroidota</taxon>
        <taxon>Cytophagia</taxon>
        <taxon>Cytophagales</taxon>
        <taxon>Spirosomataceae</taxon>
        <taxon>Nibrella</taxon>
    </lineage>
</organism>
<dbReference type="RefSeq" id="WP_345240133.1">
    <property type="nucleotide sequence ID" value="NZ_BAABHD010000005.1"/>
</dbReference>
<accession>A0ABP8MEE0</accession>
<comment type="caution">
    <text evidence="2">The sequence shown here is derived from an EMBL/GenBank/DDBJ whole genome shotgun (WGS) entry which is preliminary data.</text>
</comment>
<sequence length="353" mass="38974">MLDSIPSLTAFLSLLLALSSCVTPYQPETETMPSALVVEGLITDQPGPYTVKLTQTADYSFKSVNLLVIGATVTLSDNAGNQEVLREVGVGGTYQTSVSGIKGTAGRTYRLTIQTRDGKRYESEPELLKATPPIQNVYAEFREDPYGLTSDRISGWDVYVDTKDPEAPGDYYRWIWTHYEPIVVCQSIENPRTGIITDFSCCSPCWDIVRCYDCINVNSDASINGQAISRQFILRVPFTSFAPYYLEIEQQSLSRGAYQFMNSVKKLTQNTGGLFDAAPASVRGNVRCISHPDEIVFGYFGAAGIAVVPLTVERTQGIGNPPIQRTPNIPQPSACVPCQNNEYRTAVKPQWFQ</sequence>
<name>A0ABP8MEE0_9BACT</name>
<dbReference type="EMBL" id="BAABHD010000005">
    <property type="protein sequence ID" value="GAA4447711.1"/>
    <property type="molecule type" value="Genomic_DNA"/>
</dbReference>